<feature type="domain" description="EAL" evidence="6">
    <location>
        <begin position="338"/>
        <end position="592"/>
    </location>
</feature>
<accession>A0A498CCN3</accession>
<dbReference type="SUPFAM" id="SSF55073">
    <property type="entry name" value="Nucleotide cyclase"/>
    <property type="match status" value="1"/>
</dbReference>
<dbReference type="InterPro" id="IPR035965">
    <property type="entry name" value="PAS-like_dom_sf"/>
</dbReference>
<dbReference type="Pfam" id="PF13426">
    <property type="entry name" value="PAS_9"/>
    <property type="match status" value="1"/>
</dbReference>
<dbReference type="InterPro" id="IPR011006">
    <property type="entry name" value="CheY-like_superfamily"/>
</dbReference>
<evidence type="ECO:0000313" key="9">
    <source>
        <dbReference type="Proteomes" id="UP000275461"/>
    </source>
</evidence>
<dbReference type="SMART" id="SM00086">
    <property type="entry name" value="PAC"/>
    <property type="match status" value="1"/>
</dbReference>
<dbReference type="PROSITE" id="PS50110">
    <property type="entry name" value="RESPONSE_REGULATORY"/>
    <property type="match status" value="1"/>
</dbReference>
<dbReference type="EMBL" id="RCDA01000001">
    <property type="protein sequence ID" value="RLK50148.1"/>
    <property type="molecule type" value="Genomic_DNA"/>
</dbReference>
<dbReference type="SMART" id="SM00448">
    <property type="entry name" value="REC"/>
    <property type="match status" value="1"/>
</dbReference>
<feature type="region of interest" description="Disordered" evidence="2">
    <location>
        <begin position="1"/>
        <end position="22"/>
    </location>
</feature>
<dbReference type="PROSITE" id="PS50112">
    <property type="entry name" value="PAS"/>
    <property type="match status" value="1"/>
</dbReference>
<dbReference type="Pfam" id="PF00563">
    <property type="entry name" value="EAL"/>
    <property type="match status" value="1"/>
</dbReference>
<name>A0A498CCN3_9GAMM</name>
<dbReference type="SMART" id="SM00267">
    <property type="entry name" value="GGDEF"/>
    <property type="match status" value="1"/>
</dbReference>
<evidence type="ECO:0000259" key="6">
    <source>
        <dbReference type="PROSITE" id="PS50883"/>
    </source>
</evidence>
<dbReference type="Gene3D" id="3.30.70.270">
    <property type="match status" value="1"/>
</dbReference>
<dbReference type="GO" id="GO:0000160">
    <property type="term" value="P:phosphorelay signal transduction system"/>
    <property type="evidence" value="ECO:0007669"/>
    <property type="project" value="InterPro"/>
</dbReference>
<dbReference type="SUPFAM" id="SSF52172">
    <property type="entry name" value="CheY-like"/>
    <property type="match status" value="1"/>
</dbReference>
<reference evidence="8 9" key="1">
    <citation type="submission" date="2018-10" db="EMBL/GenBank/DDBJ databases">
        <title>Genomic Encyclopedia of Type Strains, Phase IV (KMG-IV): sequencing the most valuable type-strain genomes for metagenomic binning, comparative biology and taxonomic classification.</title>
        <authorList>
            <person name="Goeker M."/>
        </authorList>
    </citation>
    <scope>NUCLEOTIDE SEQUENCE [LARGE SCALE GENOMIC DNA]</scope>
    <source>
        <strain evidence="8 9">DSM 12769</strain>
    </source>
</reference>
<comment type="caution">
    <text evidence="8">The sequence shown here is derived from an EMBL/GenBank/DDBJ whole genome shotgun (WGS) entry which is preliminary data.</text>
</comment>
<sequence>MNSPLVPLPIGATNHMTSENPECPGRASASAALGRLKQAALDISTTAVVLVDYRQSDQPVVYVNRAFEMLTGYAAAEVVGRNCRFLQGNGVDVDARELDKIRQALNEGDEGWAILANQCKDGTPFWNELQIAPLRDDRGAITHYVGYLSDITQLKSNEELLAHHFTHDTLTQLPNRQLLLDRTEQAIASANRTEQSVALVHLDLDQFHLVNEGLGRWAGDQVLVSIGERLRQNLRTSDTVARTSSDQFAILLTNLEQEADVAPACDCILQVVRRPVSLGEVGERSITASMGVAVYPRDGTTADALSEAAEVAMADAKRGGDNHYRYFTEELNRRAAERLRLEERLRVGLAEDRIQTWFQPKVDFQTGEVVGVEALVRWQDPEWGWITPDRFIPVAESVGLIDVVTERVIRACGQLHQRFQRACLSPIAFAINLSPRLFQRPDITRTLLHWFQEYQLPPERVFLEITESLLVDDEVLAGKVLHELRRNGISISLDDFGTGYSNLSYLRSIPVDELKIDKLFMGELTREVGNAAIVNSIIALGHNLGMRVVAEGVETEAQVRYLRARGCDLLQGYHFSPAVPADGLLEMRLENQVMATGSGQTDERRPTVLLVDDEPNVLKALRRVLTPEGYRILIAGSGEQALEVLALEQVEVLITDQRMPGMSGTELLSRVRRLYPDTLRIVLSGYAELESLTDAINQGAIYKYLTKPWEDDDLRALLREALRERVD</sequence>
<dbReference type="CDD" id="cd01948">
    <property type="entry name" value="EAL"/>
    <property type="match status" value="1"/>
</dbReference>
<evidence type="ECO:0000313" key="8">
    <source>
        <dbReference type="EMBL" id="RLK50148.1"/>
    </source>
</evidence>
<dbReference type="Pfam" id="PF00990">
    <property type="entry name" value="GGDEF"/>
    <property type="match status" value="1"/>
</dbReference>
<dbReference type="CDD" id="cd00130">
    <property type="entry name" value="PAS"/>
    <property type="match status" value="1"/>
</dbReference>
<feature type="modified residue" description="4-aspartylphosphate" evidence="1">
    <location>
        <position position="656"/>
    </location>
</feature>
<dbReference type="PROSITE" id="PS50887">
    <property type="entry name" value="GGDEF"/>
    <property type="match status" value="1"/>
</dbReference>
<feature type="domain" description="GGDEF" evidence="7">
    <location>
        <begin position="195"/>
        <end position="329"/>
    </location>
</feature>
<evidence type="ECO:0000256" key="2">
    <source>
        <dbReference type="SAM" id="MobiDB-lite"/>
    </source>
</evidence>
<dbReference type="SUPFAM" id="SSF55785">
    <property type="entry name" value="PYP-like sensor domain (PAS domain)"/>
    <property type="match status" value="1"/>
</dbReference>
<dbReference type="OrthoDB" id="8553030at2"/>
<proteinExistence type="predicted"/>
<dbReference type="Proteomes" id="UP000275461">
    <property type="component" value="Unassembled WGS sequence"/>
</dbReference>
<dbReference type="Gene3D" id="3.30.450.20">
    <property type="entry name" value="PAS domain"/>
    <property type="match status" value="1"/>
</dbReference>
<dbReference type="InterPro" id="IPR001789">
    <property type="entry name" value="Sig_transdc_resp-reg_receiver"/>
</dbReference>
<evidence type="ECO:0000256" key="1">
    <source>
        <dbReference type="PROSITE-ProRule" id="PRU00169"/>
    </source>
</evidence>
<dbReference type="NCBIfam" id="TIGR00229">
    <property type="entry name" value="sensory_box"/>
    <property type="match status" value="1"/>
</dbReference>
<keyword evidence="9" id="KW-1185">Reference proteome</keyword>
<dbReference type="PROSITE" id="PS50883">
    <property type="entry name" value="EAL"/>
    <property type="match status" value="1"/>
</dbReference>
<organism evidence="8 9">
    <name type="scientific">Alkalispirillum mobile</name>
    <dbReference type="NCBI Taxonomy" id="85925"/>
    <lineage>
        <taxon>Bacteria</taxon>
        <taxon>Pseudomonadati</taxon>
        <taxon>Pseudomonadota</taxon>
        <taxon>Gammaproteobacteria</taxon>
        <taxon>Chromatiales</taxon>
        <taxon>Ectothiorhodospiraceae</taxon>
        <taxon>Alkalispirillum</taxon>
    </lineage>
</organism>
<evidence type="ECO:0000259" key="5">
    <source>
        <dbReference type="PROSITE" id="PS50113"/>
    </source>
</evidence>
<dbReference type="InterPro" id="IPR000014">
    <property type="entry name" value="PAS"/>
</dbReference>
<feature type="domain" description="Response regulatory" evidence="3">
    <location>
        <begin position="607"/>
        <end position="722"/>
    </location>
</feature>
<dbReference type="InterPro" id="IPR043128">
    <property type="entry name" value="Rev_trsase/Diguanyl_cyclase"/>
</dbReference>
<dbReference type="InterPro" id="IPR000700">
    <property type="entry name" value="PAS-assoc_C"/>
</dbReference>
<dbReference type="CDD" id="cd01949">
    <property type="entry name" value="GGDEF"/>
    <property type="match status" value="1"/>
</dbReference>
<dbReference type="InterPro" id="IPR035919">
    <property type="entry name" value="EAL_sf"/>
</dbReference>
<keyword evidence="1" id="KW-0597">Phosphoprotein</keyword>
<dbReference type="NCBIfam" id="TIGR00254">
    <property type="entry name" value="GGDEF"/>
    <property type="match status" value="1"/>
</dbReference>
<dbReference type="Pfam" id="PF00072">
    <property type="entry name" value="Response_reg"/>
    <property type="match status" value="1"/>
</dbReference>
<dbReference type="InterPro" id="IPR029787">
    <property type="entry name" value="Nucleotide_cyclase"/>
</dbReference>
<evidence type="ECO:0000259" key="3">
    <source>
        <dbReference type="PROSITE" id="PS50110"/>
    </source>
</evidence>
<gene>
    <name evidence="8" type="ORF">DFR31_0037</name>
</gene>
<dbReference type="SUPFAM" id="SSF141868">
    <property type="entry name" value="EAL domain-like"/>
    <property type="match status" value="1"/>
</dbReference>
<dbReference type="PANTHER" id="PTHR44757:SF2">
    <property type="entry name" value="BIOFILM ARCHITECTURE MAINTENANCE PROTEIN MBAA"/>
    <property type="match status" value="1"/>
</dbReference>
<dbReference type="PANTHER" id="PTHR44757">
    <property type="entry name" value="DIGUANYLATE CYCLASE DGCP"/>
    <property type="match status" value="1"/>
</dbReference>
<dbReference type="AlphaFoldDB" id="A0A498CCN3"/>
<dbReference type="SMART" id="SM00052">
    <property type="entry name" value="EAL"/>
    <property type="match status" value="1"/>
</dbReference>
<dbReference type="InterPro" id="IPR052155">
    <property type="entry name" value="Biofilm_reg_signaling"/>
</dbReference>
<evidence type="ECO:0000259" key="4">
    <source>
        <dbReference type="PROSITE" id="PS50112"/>
    </source>
</evidence>
<dbReference type="InterPro" id="IPR001610">
    <property type="entry name" value="PAC"/>
</dbReference>
<dbReference type="Gene3D" id="3.20.20.450">
    <property type="entry name" value="EAL domain"/>
    <property type="match status" value="1"/>
</dbReference>
<dbReference type="CDD" id="cd17569">
    <property type="entry name" value="REC_HupR-like"/>
    <property type="match status" value="1"/>
</dbReference>
<dbReference type="Gene3D" id="3.40.50.2300">
    <property type="match status" value="1"/>
</dbReference>
<dbReference type="InterPro" id="IPR001633">
    <property type="entry name" value="EAL_dom"/>
</dbReference>
<evidence type="ECO:0000259" key="7">
    <source>
        <dbReference type="PROSITE" id="PS50887"/>
    </source>
</evidence>
<protein>
    <submittedName>
        <fullName evidence="8">PAS domain S-box-containing protein/diguanylate cyclase (GGDEF)-like protein</fullName>
    </submittedName>
</protein>
<dbReference type="PROSITE" id="PS50113">
    <property type="entry name" value="PAC"/>
    <property type="match status" value="1"/>
</dbReference>
<feature type="domain" description="PAC" evidence="5">
    <location>
        <begin position="110"/>
        <end position="163"/>
    </location>
</feature>
<feature type="domain" description="PAS" evidence="4">
    <location>
        <begin position="40"/>
        <end position="108"/>
    </location>
</feature>
<dbReference type="InterPro" id="IPR000160">
    <property type="entry name" value="GGDEF_dom"/>
</dbReference>